<keyword evidence="1" id="KW-0812">Transmembrane</keyword>
<dbReference type="EMBL" id="LAVV01012161">
    <property type="protein sequence ID" value="KNZ46955.1"/>
    <property type="molecule type" value="Genomic_DNA"/>
</dbReference>
<dbReference type="AlphaFoldDB" id="A0A0L6UGP6"/>
<reference evidence="2 3" key="1">
    <citation type="submission" date="2015-08" db="EMBL/GenBank/DDBJ databases">
        <title>Next Generation Sequencing and Analysis of the Genome of Puccinia sorghi L Schw, the Causal Agent of Maize Common Rust.</title>
        <authorList>
            <person name="Rochi L."/>
            <person name="Burguener G."/>
            <person name="Darino M."/>
            <person name="Turjanski A."/>
            <person name="Kreff E."/>
            <person name="Dieguez M.J."/>
            <person name="Sacco F."/>
        </authorList>
    </citation>
    <scope>NUCLEOTIDE SEQUENCE [LARGE SCALE GENOMIC DNA]</scope>
    <source>
        <strain evidence="2 3">RO10H11247</strain>
    </source>
</reference>
<feature type="transmembrane region" description="Helical" evidence="1">
    <location>
        <begin position="52"/>
        <end position="70"/>
    </location>
</feature>
<keyword evidence="3" id="KW-1185">Reference proteome</keyword>
<sequence>MNSPASYNLKPEISTSQFHLLPTSQKLKIPHFYSSKSPLQHPSTFWFLWRNIFYLIFIIYHSSLLIPISLDNTPKHPFNSVDDDGRYFSGNNVNQSCIDALFKILDLNDFGSTQEESGTSNKSDRVIISALEVLQKILGNYFRNELFQSPQQNNKMIGAVDFYAVKCKVCTYFKPCEKRRQEIHYEVIKVLNDNSSQFILFKEKHTCFKTSSGSLRGPLEYKMWHFLALKLSEYSPTILQATHHPFVFHLLRILVGSLKLPHLSLPLLLKILRDSKPVQNASILNKREKNYRECFHGTCMKVTHTCRSQALQPLRLSQPLQP</sequence>
<accession>A0A0L6UGP6</accession>
<protein>
    <submittedName>
        <fullName evidence="2">Uncharacterized protein</fullName>
    </submittedName>
</protein>
<dbReference type="VEuPathDB" id="FungiDB:VP01_67g1"/>
<keyword evidence="1" id="KW-0472">Membrane</keyword>
<name>A0A0L6UGP6_9BASI</name>
<evidence type="ECO:0000256" key="1">
    <source>
        <dbReference type="SAM" id="Phobius"/>
    </source>
</evidence>
<evidence type="ECO:0000313" key="2">
    <source>
        <dbReference type="EMBL" id="KNZ46955.1"/>
    </source>
</evidence>
<proteinExistence type="predicted"/>
<comment type="caution">
    <text evidence="2">The sequence shown here is derived from an EMBL/GenBank/DDBJ whole genome shotgun (WGS) entry which is preliminary data.</text>
</comment>
<gene>
    <name evidence="2" type="ORF">VP01_67g1</name>
</gene>
<keyword evidence="1" id="KW-1133">Transmembrane helix</keyword>
<evidence type="ECO:0000313" key="3">
    <source>
        <dbReference type="Proteomes" id="UP000037035"/>
    </source>
</evidence>
<dbReference type="Proteomes" id="UP000037035">
    <property type="component" value="Unassembled WGS sequence"/>
</dbReference>
<organism evidence="2 3">
    <name type="scientific">Puccinia sorghi</name>
    <dbReference type="NCBI Taxonomy" id="27349"/>
    <lineage>
        <taxon>Eukaryota</taxon>
        <taxon>Fungi</taxon>
        <taxon>Dikarya</taxon>
        <taxon>Basidiomycota</taxon>
        <taxon>Pucciniomycotina</taxon>
        <taxon>Pucciniomycetes</taxon>
        <taxon>Pucciniales</taxon>
        <taxon>Pucciniaceae</taxon>
        <taxon>Puccinia</taxon>
    </lineage>
</organism>